<comment type="function">
    <text evidence="1">Potential calcium sensor.</text>
</comment>
<dbReference type="CDD" id="cd00051">
    <property type="entry name" value="EFh"/>
    <property type="match status" value="2"/>
</dbReference>
<dbReference type="GO" id="GO:0043226">
    <property type="term" value="C:organelle"/>
    <property type="evidence" value="ECO:0007669"/>
    <property type="project" value="UniProtKB-ARBA"/>
</dbReference>
<dbReference type="InterPro" id="IPR011992">
    <property type="entry name" value="EF-hand-dom_pair"/>
</dbReference>
<dbReference type="Pfam" id="PF13499">
    <property type="entry name" value="EF-hand_7"/>
    <property type="match status" value="2"/>
</dbReference>
<feature type="domain" description="EF-hand" evidence="5">
    <location>
        <begin position="129"/>
        <end position="164"/>
    </location>
</feature>
<dbReference type="Proteomes" id="UP001428341">
    <property type="component" value="Unassembled WGS sequence"/>
</dbReference>
<dbReference type="InterPro" id="IPR039647">
    <property type="entry name" value="EF_hand_pair_protein_CML-like"/>
</dbReference>
<keyword evidence="3" id="KW-0677">Repeat</keyword>
<dbReference type="FunFam" id="1.10.238.10:FF:000178">
    <property type="entry name" value="Calmodulin-2 A"/>
    <property type="match status" value="1"/>
</dbReference>
<dbReference type="InterPro" id="IPR018247">
    <property type="entry name" value="EF_Hand_1_Ca_BS"/>
</dbReference>
<dbReference type="SMART" id="SM00054">
    <property type="entry name" value="EFh"/>
    <property type="match status" value="4"/>
</dbReference>
<comment type="caution">
    <text evidence="6">The sequence shown here is derived from an EMBL/GenBank/DDBJ whole genome shotgun (WGS) entry which is preliminary data.</text>
</comment>
<organism evidence="6 7">
    <name type="scientific">Citrus x changshan-huyou</name>
    <dbReference type="NCBI Taxonomy" id="2935761"/>
    <lineage>
        <taxon>Eukaryota</taxon>
        <taxon>Viridiplantae</taxon>
        <taxon>Streptophyta</taxon>
        <taxon>Embryophyta</taxon>
        <taxon>Tracheophyta</taxon>
        <taxon>Spermatophyta</taxon>
        <taxon>Magnoliopsida</taxon>
        <taxon>eudicotyledons</taxon>
        <taxon>Gunneridae</taxon>
        <taxon>Pentapetalae</taxon>
        <taxon>rosids</taxon>
        <taxon>malvids</taxon>
        <taxon>Sapindales</taxon>
        <taxon>Rutaceae</taxon>
        <taxon>Aurantioideae</taxon>
        <taxon>Citrus</taxon>
    </lineage>
</organism>
<feature type="domain" description="EF-hand" evidence="5">
    <location>
        <begin position="165"/>
        <end position="200"/>
    </location>
</feature>
<dbReference type="PROSITE" id="PS50222">
    <property type="entry name" value="EF_HAND_2"/>
    <property type="match status" value="4"/>
</dbReference>
<evidence type="ECO:0000256" key="1">
    <source>
        <dbReference type="ARBA" id="ARBA00003291"/>
    </source>
</evidence>
<dbReference type="EMBL" id="JBCGBO010000002">
    <property type="protein sequence ID" value="KAK9223003.1"/>
    <property type="molecule type" value="Genomic_DNA"/>
</dbReference>
<evidence type="ECO:0000259" key="5">
    <source>
        <dbReference type="PROSITE" id="PS50222"/>
    </source>
</evidence>
<dbReference type="GO" id="GO:0005737">
    <property type="term" value="C:cytoplasm"/>
    <property type="evidence" value="ECO:0007669"/>
    <property type="project" value="UniProtKB-ARBA"/>
</dbReference>
<dbReference type="PANTHER" id="PTHR10891">
    <property type="entry name" value="EF-HAND CALCIUM-BINDING DOMAIN CONTAINING PROTEIN"/>
    <property type="match status" value="1"/>
</dbReference>
<reference evidence="6 7" key="1">
    <citation type="submission" date="2024-05" db="EMBL/GenBank/DDBJ databases">
        <title>Haplotype-resolved chromosome-level genome assembly of Huyou (Citrus changshanensis).</title>
        <authorList>
            <person name="Miao C."/>
            <person name="Chen W."/>
            <person name="Wu Y."/>
            <person name="Wang L."/>
            <person name="Zhao S."/>
            <person name="Grierson D."/>
            <person name="Xu C."/>
            <person name="Chen K."/>
        </authorList>
    </citation>
    <scope>NUCLEOTIDE SEQUENCE [LARGE SCALE GENOMIC DNA]</scope>
    <source>
        <strain evidence="6">01-14</strain>
        <tissue evidence="6">Leaf</tissue>
    </source>
</reference>
<evidence type="ECO:0000256" key="2">
    <source>
        <dbReference type="ARBA" id="ARBA00022723"/>
    </source>
</evidence>
<feature type="domain" description="EF-hand" evidence="5">
    <location>
        <begin position="92"/>
        <end position="127"/>
    </location>
</feature>
<keyword evidence="2" id="KW-0479">Metal-binding</keyword>
<dbReference type="Gene3D" id="1.10.238.10">
    <property type="entry name" value="EF-hand"/>
    <property type="match status" value="2"/>
</dbReference>
<evidence type="ECO:0000313" key="6">
    <source>
        <dbReference type="EMBL" id="KAK9223003.1"/>
    </source>
</evidence>
<dbReference type="FunFam" id="1.10.238.10:FF:000089">
    <property type="entry name" value="calmodulin-like protein 3"/>
    <property type="match status" value="1"/>
</dbReference>
<gene>
    <name evidence="6" type="ORF">WN944_011445</name>
</gene>
<evidence type="ECO:0000313" key="7">
    <source>
        <dbReference type="Proteomes" id="UP001428341"/>
    </source>
</evidence>
<keyword evidence="7" id="KW-1185">Reference proteome</keyword>
<accession>A0AAP0QY46</accession>
<evidence type="ECO:0000256" key="3">
    <source>
        <dbReference type="ARBA" id="ARBA00022737"/>
    </source>
</evidence>
<protein>
    <recommendedName>
        <fullName evidence="5">EF-hand domain-containing protein</fullName>
    </recommendedName>
</protein>
<keyword evidence="4" id="KW-0106">Calcium</keyword>
<dbReference type="PROSITE" id="PS00018">
    <property type="entry name" value="EF_HAND_1"/>
    <property type="match status" value="4"/>
</dbReference>
<dbReference type="GO" id="GO:0005509">
    <property type="term" value="F:calcium ion binding"/>
    <property type="evidence" value="ECO:0007669"/>
    <property type="project" value="InterPro"/>
</dbReference>
<evidence type="ECO:0000256" key="4">
    <source>
        <dbReference type="ARBA" id="ARBA00022837"/>
    </source>
</evidence>
<dbReference type="InterPro" id="IPR002048">
    <property type="entry name" value="EF_hand_dom"/>
</dbReference>
<feature type="domain" description="EF-hand" evidence="5">
    <location>
        <begin position="56"/>
        <end position="91"/>
    </location>
</feature>
<dbReference type="SUPFAM" id="SSF47473">
    <property type="entry name" value="EF-hand"/>
    <property type="match status" value="1"/>
</dbReference>
<name>A0AAP0QY46_9ROSI</name>
<dbReference type="AlphaFoldDB" id="A0AAP0QY46"/>
<proteinExistence type="predicted"/>
<sequence length="212" mass="22956">MGLGSIFHLKKKSSFPSMSPNGSQHSPHPLITATSAACNSNRSNSSSNNNNNVIIPDVHELRQVFNKFDANGDGKISASELGSILTSLGHAATEEELQKMVREIDADGDGFVDFDEFVELNTKGVDSAEVMENLKDAFSVYDIDGNGSITAEELHQVLRSLGDDCTLAECRRMIRGVDCDGDGTIDFEEFKVMMTAGSRYEFADPVQGQVAV</sequence>